<dbReference type="STRING" id="1081104.A0A167N5V1"/>
<sequence>MSFTKTYFLCPTDDFIYPPPTGPLRLGSILRSTSAPQLPLNVASVVPVANPTPPQVETDWRKTVSTRTGLGLGVYAQFLQLAVGVSGIGPQVEVEWSRHMANVFAFDTMTTLSFEPTPLYVEEAVKTPTVQAWLREPRQRISPVVTIFLVTGMKLVKGARIHHSSSGSTAVTANLGVDVPPLGFTAGPKGRWSSTNDDETEFSRESEFIFAFRVKRIRVGRNIRTEDYRKGAFLANGDESKYNHLEPIVADDVDGSTLENADFVSDATENAPVYCVPA</sequence>
<accession>A0A167N5V1</accession>
<dbReference type="RefSeq" id="XP_018701172.1">
    <property type="nucleotide sequence ID" value="XM_018851686.1"/>
</dbReference>
<gene>
    <name evidence="1" type="ORF">ISF_08083</name>
</gene>
<protein>
    <submittedName>
        <fullName evidence="1">Uncharacterized protein</fullName>
    </submittedName>
</protein>
<dbReference type="GeneID" id="30024375"/>
<evidence type="ECO:0000313" key="1">
    <source>
        <dbReference type="EMBL" id="OAA55162.1"/>
    </source>
</evidence>
<dbReference type="OrthoDB" id="4500473at2759"/>
<comment type="caution">
    <text evidence="1">The sequence shown here is derived from an EMBL/GenBank/DDBJ whole genome shotgun (WGS) entry which is preliminary data.</text>
</comment>
<evidence type="ECO:0000313" key="2">
    <source>
        <dbReference type="Proteomes" id="UP000076744"/>
    </source>
</evidence>
<proteinExistence type="predicted"/>
<name>A0A167N5V1_CORFA</name>
<dbReference type="AlphaFoldDB" id="A0A167N5V1"/>
<dbReference type="Proteomes" id="UP000076744">
    <property type="component" value="Unassembled WGS sequence"/>
</dbReference>
<dbReference type="EMBL" id="AZHB01000026">
    <property type="protein sequence ID" value="OAA55162.1"/>
    <property type="molecule type" value="Genomic_DNA"/>
</dbReference>
<keyword evidence="2" id="KW-1185">Reference proteome</keyword>
<reference evidence="1 2" key="1">
    <citation type="journal article" date="2016" name="Genome Biol. Evol.">
        <title>Divergent and convergent evolution of fungal pathogenicity.</title>
        <authorList>
            <person name="Shang Y."/>
            <person name="Xiao G."/>
            <person name="Zheng P."/>
            <person name="Cen K."/>
            <person name="Zhan S."/>
            <person name="Wang C."/>
        </authorList>
    </citation>
    <scope>NUCLEOTIDE SEQUENCE [LARGE SCALE GENOMIC DNA]</scope>
    <source>
        <strain evidence="1 2">ARSEF 2679</strain>
    </source>
</reference>
<organism evidence="1 2">
    <name type="scientific">Cordyceps fumosorosea (strain ARSEF 2679)</name>
    <name type="common">Isaria fumosorosea</name>
    <dbReference type="NCBI Taxonomy" id="1081104"/>
    <lineage>
        <taxon>Eukaryota</taxon>
        <taxon>Fungi</taxon>
        <taxon>Dikarya</taxon>
        <taxon>Ascomycota</taxon>
        <taxon>Pezizomycotina</taxon>
        <taxon>Sordariomycetes</taxon>
        <taxon>Hypocreomycetidae</taxon>
        <taxon>Hypocreales</taxon>
        <taxon>Cordycipitaceae</taxon>
        <taxon>Cordyceps</taxon>
    </lineage>
</organism>